<keyword evidence="7" id="KW-0119">Carbohydrate metabolism</keyword>
<comment type="catalytic activity">
    <reaction evidence="1">
        <text>Transfers a segment of a (1-&gt;4)-alpha-D-glucan to a new position in an acceptor, which may be glucose or a (1-&gt;4)-alpha-D-glucan.</text>
        <dbReference type="EC" id="2.4.1.25"/>
    </reaction>
</comment>
<evidence type="ECO:0000256" key="2">
    <source>
        <dbReference type="ARBA" id="ARBA00005684"/>
    </source>
</evidence>
<evidence type="ECO:0000313" key="10">
    <source>
        <dbReference type="EMBL" id="OZY85472.1"/>
    </source>
</evidence>
<proteinExistence type="inferred from homology"/>
<dbReference type="Pfam" id="PF02446">
    <property type="entry name" value="Glyco_hydro_77"/>
    <property type="match status" value="1"/>
</dbReference>
<dbReference type="InterPro" id="IPR017853">
    <property type="entry name" value="GH"/>
</dbReference>
<accession>A0A266Q6K4</accession>
<comment type="similarity">
    <text evidence="2">Belongs to the disproportionating enzyme family.</text>
</comment>
<dbReference type="SUPFAM" id="SSF51445">
    <property type="entry name" value="(Trans)glycosidases"/>
    <property type="match status" value="1"/>
</dbReference>
<dbReference type="PANTHER" id="PTHR32438:SF5">
    <property type="entry name" value="4-ALPHA-GLUCANOTRANSFERASE DPE1, CHLOROPLASTIC_AMYLOPLASTIC"/>
    <property type="match status" value="1"/>
</dbReference>
<evidence type="ECO:0000313" key="11">
    <source>
        <dbReference type="Proteomes" id="UP000216101"/>
    </source>
</evidence>
<dbReference type="GO" id="GO:0004134">
    <property type="term" value="F:4-alpha-glucanotransferase activity"/>
    <property type="evidence" value="ECO:0007669"/>
    <property type="project" value="UniProtKB-EC"/>
</dbReference>
<dbReference type="AlphaFoldDB" id="A0A266Q6K4"/>
<keyword evidence="5" id="KW-0328">Glycosyltransferase</keyword>
<dbReference type="GO" id="GO:0005975">
    <property type="term" value="P:carbohydrate metabolic process"/>
    <property type="evidence" value="ECO:0007669"/>
    <property type="project" value="InterPro"/>
</dbReference>
<comment type="caution">
    <text evidence="10">The sequence shown here is derived from an EMBL/GenBank/DDBJ whole genome shotgun (WGS) entry which is preliminary data.</text>
</comment>
<dbReference type="InterPro" id="IPR003385">
    <property type="entry name" value="Glyco_hydro_77"/>
</dbReference>
<name>A0A266Q6K4_9GAMM</name>
<evidence type="ECO:0000256" key="1">
    <source>
        <dbReference type="ARBA" id="ARBA00000439"/>
    </source>
</evidence>
<dbReference type="EC" id="2.4.1.25" evidence="3"/>
<reference evidence="11" key="1">
    <citation type="submission" date="2017-05" db="EMBL/GenBank/DDBJ databases">
        <authorList>
            <person name="Barney B.M."/>
        </authorList>
    </citation>
    <scope>NUCLEOTIDE SEQUENCE [LARGE SCALE GENOMIC DNA]</scope>
    <source>
        <strain evidence="11">PSBB022</strain>
    </source>
</reference>
<protein>
    <recommendedName>
        <fullName evidence="4">4-alpha-glucanotransferase</fullName>
        <ecNumber evidence="3">2.4.1.25</ecNumber>
    </recommendedName>
    <alternativeName>
        <fullName evidence="8">Amylomaltase</fullName>
    </alternativeName>
    <alternativeName>
        <fullName evidence="9">Disproportionating enzyme</fullName>
    </alternativeName>
</protein>
<keyword evidence="11" id="KW-1185">Reference proteome</keyword>
<dbReference type="Proteomes" id="UP000216101">
    <property type="component" value="Unassembled WGS sequence"/>
</dbReference>
<organism evidence="10 11">
    <name type="scientific">Cellvibrio mixtus</name>
    <dbReference type="NCBI Taxonomy" id="39650"/>
    <lineage>
        <taxon>Bacteria</taxon>
        <taxon>Pseudomonadati</taxon>
        <taxon>Pseudomonadota</taxon>
        <taxon>Gammaproteobacteria</taxon>
        <taxon>Cellvibrionales</taxon>
        <taxon>Cellvibrionaceae</taxon>
        <taxon>Cellvibrio</taxon>
    </lineage>
</organism>
<dbReference type="Gene3D" id="3.20.20.80">
    <property type="entry name" value="Glycosidases"/>
    <property type="match status" value="1"/>
</dbReference>
<evidence type="ECO:0000256" key="5">
    <source>
        <dbReference type="ARBA" id="ARBA00022676"/>
    </source>
</evidence>
<feature type="non-terminal residue" evidence="10">
    <location>
        <position position="1"/>
    </location>
</feature>
<evidence type="ECO:0000256" key="3">
    <source>
        <dbReference type="ARBA" id="ARBA00012560"/>
    </source>
</evidence>
<evidence type="ECO:0000256" key="8">
    <source>
        <dbReference type="ARBA" id="ARBA00031423"/>
    </source>
</evidence>
<dbReference type="EMBL" id="NHNI01000001">
    <property type="protein sequence ID" value="OZY85472.1"/>
    <property type="molecule type" value="Genomic_DNA"/>
</dbReference>
<evidence type="ECO:0000256" key="4">
    <source>
        <dbReference type="ARBA" id="ARBA00020295"/>
    </source>
</evidence>
<evidence type="ECO:0000256" key="7">
    <source>
        <dbReference type="ARBA" id="ARBA00023277"/>
    </source>
</evidence>
<evidence type="ECO:0000256" key="6">
    <source>
        <dbReference type="ARBA" id="ARBA00022679"/>
    </source>
</evidence>
<dbReference type="PANTHER" id="PTHR32438">
    <property type="entry name" value="4-ALPHA-GLUCANOTRANSFERASE DPE1, CHLOROPLASTIC/AMYLOPLASTIC"/>
    <property type="match status" value="1"/>
</dbReference>
<sequence>GTHDNDTTLGWYETLADEHRKQLQAYCFNSTEPMPWLLIETALASVGSMAIIPMQDLLELDGGHRMNMPGQRINWVWTFLWDQVDPALAGRVRQLLAIYHRVG</sequence>
<gene>
    <name evidence="10" type="ORF">CBP51_00005</name>
</gene>
<dbReference type="RefSeq" id="WP_170941581.1">
    <property type="nucleotide sequence ID" value="NZ_NHNI01000001.1"/>
</dbReference>
<keyword evidence="6 10" id="KW-0808">Transferase</keyword>
<evidence type="ECO:0000256" key="9">
    <source>
        <dbReference type="ARBA" id="ARBA00031501"/>
    </source>
</evidence>